<feature type="chain" id="PRO_5018134699" evidence="2">
    <location>
        <begin position="17"/>
        <end position="264"/>
    </location>
</feature>
<dbReference type="RefSeq" id="WP_124940966.1">
    <property type="nucleotide sequence ID" value="NZ_CP033577.1"/>
</dbReference>
<keyword evidence="4" id="KW-0378">Hydrolase</keyword>
<dbReference type="Pfam" id="PF01557">
    <property type="entry name" value="FAA_hydrolase"/>
    <property type="match status" value="1"/>
</dbReference>
<dbReference type="GO" id="GO:0046872">
    <property type="term" value="F:metal ion binding"/>
    <property type="evidence" value="ECO:0007669"/>
    <property type="project" value="UniProtKB-KW"/>
</dbReference>
<dbReference type="SUPFAM" id="SSF56529">
    <property type="entry name" value="FAH"/>
    <property type="match status" value="1"/>
</dbReference>
<evidence type="ECO:0000259" key="3">
    <source>
        <dbReference type="Pfam" id="PF01557"/>
    </source>
</evidence>
<dbReference type="Proteomes" id="UP000279760">
    <property type="component" value="Chromosome 1"/>
</dbReference>
<dbReference type="EMBL" id="CP033577">
    <property type="protein sequence ID" value="AYV22597.1"/>
    <property type="molecule type" value="Genomic_DNA"/>
</dbReference>
<dbReference type="Gene3D" id="3.90.850.10">
    <property type="entry name" value="Fumarylacetoacetase-like, C-terminal domain"/>
    <property type="match status" value="1"/>
</dbReference>
<dbReference type="PANTHER" id="PTHR11820:SF7">
    <property type="entry name" value="ACYLPYRUVASE FAHD1, MITOCHONDRIAL"/>
    <property type="match status" value="1"/>
</dbReference>
<evidence type="ECO:0000256" key="1">
    <source>
        <dbReference type="ARBA" id="ARBA00022723"/>
    </source>
</evidence>
<dbReference type="InterPro" id="IPR036663">
    <property type="entry name" value="Fumarylacetoacetase_C_sf"/>
</dbReference>
<dbReference type="PANTHER" id="PTHR11820">
    <property type="entry name" value="ACYLPYRUVASE"/>
    <property type="match status" value="1"/>
</dbReference>
<gene>
    <name evidence="4" type="ORF">ECB94_15675</name>
</gene>
<proteinExistence type="predicted"/>
<accession>A0A3G4VCW5</accession>
<organism evidence="4 5">
    <name type="scientific">Vibrio mediterranei</name>
    <dbReference type="NCBI Taxonomy" id="689"/>
    <lineage>
        <taxon>Bacteria</taxon>
        <taxon>Pseudomonadati</taxon>
        <taxon>Pseudomonadota</taxon>
        <taxon>Gammaproteobacteria</taxon>
        <taxon>Vibrionales</taxon>
        <taxon>Vibrionaceae</taxon>
        <taxon>Vibrio</taxon>
    </lineage>
</organism>
<reference evidence="4 5" key="1">
    <citation type="submission" date="2018-11" db="EMBL/GenBank/DDBJ databases">
        <title>Complete Genome Sequence of Vbrio mediterranei 117-T6: a Potential Pathogen Bacteria Isolated from the Conchocelis of Pyropia.</title>
        <authorList>
            <person name="Liu Q."/>
        </authorList>
    </citation>
    <scope>NUCLEOTIDE SEQUENCE [LARGE SCALE GENOMIC DNA]</scope>
    <source>
        <strain evidence="4 5">117-T6</strain>
    </source>
</reference>
<feature type="domain" description="Fumarylacetoacetase-like C-terminal" evidence="3">
    <location>
        <begin position="74"/>
        <end position="263"/>
    </location>
</feature>
<sequence>MRLLLLLIFLPFQSLAAQYGLVEYQNKQHWIRVSQQNPDHYDLLSSRPFDNPSTVKVITADEATLLAPITQGSVYAVGLNFRSHAGNSGAAKPEIFFKSIDAVRLSGALSFPDEANNVHFEGELVIVIGKTCHDTSNQNALSCVFGYLAGNDLTERSWQGQDLQWWRAKGATGFGPVSNFITTNVDIGNQEIVTRLNGKIMQQETLANMIHNVPTIVSYISKYITLRPGDMIFAGTPGRTRALRSGDNVSVSIEGIGQVSNTIE</sequence>
<evidence type="ECO:0000313" key="5">
    <source>
        <dbReference type="Proteomes" id="UP000279760"/>
    </source>
</evidence>
<dbReference type="AlphaFoldDB" id="A0A3G4VCW5"/>
<dbReference type="GO" id="GO:0018773">
    <property type="term" value="F:acetylpyruvate hydrolase activity"/>
    <property type="evidence" value="ECO:0007669"/>
    <property type="project" value="TreeGrafter"/>
</dbReference>
<evidence type="ECO:0000256" key="2">
    <source>
        <dbReference type="SAM" id="SignalP"/>
    </source>
</evidence>
<dbReference type="InterPro" id="IPR011234">
    <property type="entry name" value="Fumarylacetoacetase-like_C"/>
</dbReference>
<feature type="signal peptide" evidence="2">
    <location>
        <begin position="1"/>
        <end position="16"/>
    </location>
</feature>
<keyword evidence="2" id="KW-0732">Signal</keyword>
<protein>
    <submittedName>
        <fullName evidence="4">FAA hydrolase family protein</fullName>
    </submittedName>
</protein>
<evidence type="ECO:0000313" key="4">
    <source>
        <dbReference type="EMBL" id="AYV22597.1"/>
    </source>
</evidence>
<keyword evidence="1" id="KW-0479">Metal-binding</keyword>
<name>A0A3G4VCW5_9VIBR</name>